<accession>A0A3L8CVX6</accession>
<evidence type="ECO:0000313" key="2">
    <source>
        <dbReference type="EMBL" id="RLU12019.1"/>
    </source>
</evidence>
<keyword evidence="3" id="KW-1185">Reference proteome</keyword>
<evidence type="ECO:0000313" key="1">
    <source>
        <dbReference type="EMBL" id="RLU09066.1"/>
    </source>
</evidence>
<dbReference type="InterPro" id="IPR016181">
    <property type="entry name" value="Acyl_CoA_acyltransferase"/>
</dbReference>
<comment type="caution">
    <text evidence="2">The sequence shown here is derived from an EMBL/GenBank/DDBJ whole genome shotgun (WGS) entry which is preliminary data.</text>
</comment>
<protein>
    <submittedName>
        <fullName evidence="2">Uncharacterized protein</fullName>
    </submittedName>
</protein>
<evidence type="ECO:0000313" key="3">
    <source>
        <dbReference type="Proteomes" id="UP000282140"/>
    </source>
</evidence>
<organism evidence="2 4">
    <name type="scientific">Pseudomonas prosekii</name>
    <dbReference type="NCBI Taxonomy" id="1148509"/>
    <lineage>
        <taxon>Bacteria</taxon>
        <taxon>Pseudomonadati</taxon>
        <taxon>Pseudomonadota</taxon>
        <taxon>Gammaproteobacteria</taxon>
        <taxon>Pseudomonadales</taxon>
        <taxon>Pseudomonadaceae</taxon>
        <taxon>Pseudomonas</taxon>
    </lineage>
</organism>
<dbReference type="Gene3D" id="3.40.630.30">
    <property type="match status" value="1"/>
</dbReference>
<proteinExistence type="predicted"/>
<dbReference type="SUPFAM" id="SSF55729">
    <property type="entry name" value="Acyl-CoA N-acyltransferases (Nat)"/>
    <property type="match status" value="1"/>
</dbReference>
<dbReference type="EMBL" id="PEGA01000006">
    <property type="protein sequence ID" value="RLU12019.1"/>
    <property type="molecule type" value="Genomic_DNA"/>
</dbReference>
<dbReference type="AlphaFoldDB" id="A0A3L8CVX6"/>
<gene>
    <name evidence="2" type="ORF">CS076_07930</name>
    <name evidence="1" type="ORF">CS078_13000</name>
</gene>
<sequence>MRRALTALIADLPGNVFFLKTSSTNLASQRLAEAEGFALIRVFKRARYTERHGVQDTYLYRLKGA</sequence>
<dbReference type="EMBL" id="PEGB01000005">
    <property type="protein sequence ID" value="RLU09066.1"/>
    <property type="molecule type" value="Genomic_DNA"/>
</dbReference>
<evidence type="ECO:0000313" key="4">
    <source>
        <dbReference type="Proteomes" id="UP000282672"/>
    </source>
</evidence>
<dbReference type="Proteomes" id="UP000282140">
    <property type="component" value="Unassembled WGS sequence"/>
</dbReference>
<name>A0A3L8CVX6_9PSED</name>
<reference evidence="3 4" key="1">
    <citation type="journal article" date="2018" name="Front. Microbiol.">
        <title>Discovery of Phloeophagus Beetles as a Source of Pseudomonas Strains That Produce Potentially New Bioactive Substances and Description of Pseudomonas bohemica sp. nov.</title>
        <authorList>
            <person name="Saati-Santamaria Z."/>
            <person name="Lopez-Mondejar R."/>
            <person name="Jimenez-Gomez A."/>
            <person name="Diez-Mendez A."/>
            <person name="Vetrovsky T."/>
            <person name="Igual J.M."/>
            <person name="Velazquez E."/>
            <person name="Kolarik M."/>
            <person name="Rivas R."/>
            <person name="Garcia-Fraile P."/>
        </authorList>
    </citation>
    <scope>NUCLEOTIDE SEQUENCE [LARGE SCALE GENOMIC DNA]</scope>
    <source>
        <strain evidence="2 4">A2-NA12</strain>
        <strain evidence="1 3">A2-NA13</strain>
    </source>
</reference>
<dbReference type="Proteomes" id="UP000282672">
    <property type="component" value="Unassembled WGS sequence"/>
</dbReference>